<dbReference type="RefSeq" id="XP_067058609.1">
    <property type="nucleotide sequence ID" value="XM_067202508.1"/>
</dbReference>
<organism evidence="3 4">
    <name type="scientific">Leishmania orientalis</name>
    <dbReference type="NCBI Taxonomy" id="2249476"/>
    <lineage>
        <taxon>Eukaryota</taxon>
        <taxon>Discoba</taxon>
        <taxon>Euglenozoa</taxon>
        <taxon>Kinetoplastea</taxon>
        <taxon>Metakinetoplastina</taxon>
        <taxon>Trypanosomatida</taxon>
        <taxon>Trypanosomatidae</taxon>
        <taxon>Leishmaniinae</taxon>
        <taxon>Leishmania</taxon>
    </lineage>
</organism>
<accession>A0A836KGR6</accession>
<sequence>MHAAKARTKGPAAGAKTKSSRADGALPKIRGTSAAAATAPSSFAPRASGAGRVSLPRAPALSASTAVPRADAVSAASSLLQKATGSAASSGRATSGKKTSASASQRPLSKTARERGNGGRSGGKGSAVSGGGSRGTSVTSREARSTSKTHRSTTSRGRGRGGRGKRSARGKRHGNSAIRRHQLQVIAASMEAAMEQEQAQRHSVEVEEELELESYRPVYNVLLMEIVRAQVEQVNRRQRALNEMLEALKEEGLLGGGGNGLRDEQQVEFLVERLRARLQSDAALELQALKISNSNLQHSLDEVSLAVEKKNSEMEVLRGNYARRLARTDVENEAVRAKVEATLLTSTLDVERIKRELSKRIDIACASIRTPQYNTSMESMRQLVQQVQEEVQQHHDELTKLVVSIGAKDTFFRDDADTMHSNLPLQYRTELRKLEKDQLLNLLDVLSFQEGVVDTVGKAIYVITETQHRTAVI</sequence>
<proteinExistence type="predicted"/>
<feature type="coiled-coil region" evidence="1">
    <location>
        <begin position="187"/>
        <end position="251"/>
    </location>
</feature>
<dbReference type="KEGG" id="loi:92356442"/>
<keyword evidence="1" id="KW-0175">Coiled coil</keyword>
<comment type="caution">
    <text evidence="3">The sequence shown here is derived from an EMBL/GenBank/DDBJ whole genome shotgun (WGS) entry which is preliminary data.</text>
</comment>
<evidence type="ECO:0000256" key="1">
    <source>
        <dbReference type="SAM" id="Coils"/>
    </source>
</evidence>
<dbReference type="GeneID" id="92356442"/>
<evidence type="ECO:0000256" key="2">
    <source>
        <dbReference type="SAM" id="MobiDB-lite"/>
    </source>
</evidence>
<protein>
    <submittedName>
        <fullName evidence="3">Uncharacterized protein</fullName>
    </submittedName>
</protein>
<reference evidence="4" key="1">
    <citation type="journal article" date="2021" name="Microbiol. Resour. Announc.">
        <title>LGAAP: Leishmaniinae Genome Assembly and Annotation Pipeline.</title>
        <authorList>
            <person name="Almutairi H."/>
            <person name="Urbaniak M.D."/>
            <person name="Bates M.D."/>
            <person name="Jariyapan N."/>
            <person name="Kwakye-Nuako G."/>
            <person name="Thomaz-Soccol V."/>
            <person name="Al-Salem W.S."/>
            <person name="Dillon R.J."/>
            <person name="Bates P.A."/>
            <person name="Gatherer D."/>
        </authorList>
    </citation>
    <scope>NUCLEOTIDE SEQUENCE [LARGE SCALE GENOMIC DNA]</scope>
</reference>
<dbReference type="SMR" id="A0A836KGR6"/>
<keyword evidence="4" id="KW-1185">Reference proteome</keyword>
<reference evidence="4" key="2">
    <citation type="journal article" date="2021" name="Sci. Data">
        <title>Chromosome-scale genome sequencing, assembly and annotation of six genomes from subfamily Leishmaniinae.</title>
        <authorList>
            <person name="Almutairi H."/>
            <person name="Urbaniak M.D."/>
            <person name="Bates M.D."/>
            <person name="Jariyapan N."/>
            <person name="Kwakye-Nuako G."/>
            <person name="Thomaz Soccol V."/>
            <person name="Al-Salem W.S."/>
            <person name="Dillon R.J."/>
            <person name="Bates P.A."/>
            <person name="Gatherer D."/>
        </authorList>
    </citation>
    <scope>NUCLEOTIDE SEQUENCE [LARGE SCALE GENOMIC DNA]</scope>
</reference>
<feature type="compositionally biased region" description="Low complexity" evidence="2">
    <location>
        <begin position="32"/>
        <end position="48"/>
    </location>
</feature>
<dbReference type="AlphaFoldDB" id="A0A836KGR6"/>
<evidence type="ECO:0000313" key="4">
    <source>
        <dbReference type="Proteomes" id="UP000674143"/>
    </source>
</evidence>
<feature type="compositionally biased region" description="Gly residues" evidence="2">
    <location>
        <begin position="118"/>
        <end position="134"/>
    </location>
</feature>
<name>A0A836KGR6_9TRYP</name>
<evidence type="ECO:0000313" key="3">
    <source>
        <dbReference type="EMBL" id="KAG5464978.1"/>
    </source>
</evidence>
<feature type="compositionally biased region" description="Basic residues" evidence="2">
    <location>
        <begin position="147"/>
        <end position="179"/>
    </location>
</feature>
<dbReference type="EMBL" id="JAFHLR010000036">
    <property type="protein sequence ID" value="KAG5464978.1"/>
    <property type="molecule type" value="Genomic_DNA"/>
</dbReference>
<gene>
    <name evidence="3" type="ORF">LSCM4_00426</name>
</gene>
<feature type="compositionally biased region" description="Low complexity" evidence="2">
    <location>
        <begin position="82"/>
        <end position="104"/>
    </location>
</feature>
<dbReference type="Proteomes" id="UP000674143">
    <property type="component" value="Unassembled WGS sequence"/>
</dbReference>
<feature type="region of interest" description="Disordered" evidence="2">
    <location>
        <begin position="1"/>
        <end position="179"/>
    </location>
</feature>